<dbReference type="Proteomes" id="UP000218327">
    <property type="component" value="Unassembled WGS sequence"/>
</dbReference>
<dbReference type="AlphaFoldDB" id="A0A2A5ADR4"/>
<proteinExistence type="predicted"/>
<gene>
    <name evidence="1" type="ORF">COA96_17785</name>
</gene>
<sequence>MNYPSICFNAIFRKYSMLPFDAHNSVSAQLLRLSRKSLLVILTATSLLFGTLSANATTILGMDIDQVVEQAEFVFEGKVIHSETRQDSSSGIVSSYVTFNIIDVVKGDYDADSIELKFMGGSFNGQIVQVSGLRIPQPGEQGIYFVESTSRDLINPLLGWSQGHFIIVEENGVRRISTVDMKPVTQLQTVSSIPAAIKKPLPLVEGNSDVAAGVMTQSSAIMIQRALTVDEFKSRIVEILED</sequence>
<organism evidence="1 2">
    <name type="scientific">SAR86 cluster bacterium</name>
    <dbReference type="NCBI Taxonomy" id="2030880"/>
    <lineage>
        <taxon>Bacteria</taxon>
        <taxon>Pseudomonadati</taxon>
        <taxon>Pseudomonadota</taxon>
        <taxon>Gammaproteobacteria</taxon>
        <taxon>SAR86 cluster</taxon>
    </lineage>
</organism>
<name>A0A2A5ADR4_9GAMM</name>
<reference evidence="2" key="1">
    <citation type="submission" date="2017-08" db="EMBL/GenBank/DDBJ databases">
        <title>A dynamic microbial community with high functional redundancy inhabits the cold, oxic subseafloor aquifer.</title>
        <authorList>
            <person name="Tully B.J."/>
            <person name="Wheat C.G."/>
            <person name="Glazer B.T."/>
            <person name="Huber J.A."/>
        </authorList>
    </citation>
    <scope>NUCLEOTIDE SEQUENCE [LARGE SCALE GENOMIC DNA]</scope>
</reference>
<accession>A0A2A5ADR4</accession>
<comment type="caution">
    <text evidence="1">The sequence shown here is derived from an EMBL/GenBank/DDBJ whole genome shotgun (WGS) entry which is preliminary data.</text>
</comment>
<evidence type="ECO:0000313" key="2">
    <source>
        <dbReference type="Proteomes" id="UP000218327"/>
    </source>
</evidence>
<protein>
    <submittedName>
        <fullName evidence="1">Uncharacterized protein</fullName>
    </submittedName>
</protein>
<dbReference type="EMBL" id="NVVJ01000107">
    <property type="protein sequence ID" value="PCJ17413.1"/>
    <property type="molecule type" value="Genomic_DNA"/>
</dbReference>
<evidence type="ECO:0000313" key="1">
    <source>
        <dbReference type="EMBL" id="PCJ17413.1"/>
    </source>
</evidence>